<feature type="domain" description="Recombinase" evidence="3">
    <location>
        <begin position="178"/>
        <end position="306"/>
    </location>
</feature>
<dbReference type="InterPro" id="IPR006119">
    <property type="entry name" value="Resolv_N"/>
</dbReference>
<evidence type="ECO:0000259" key="3">
    <source>
        <dbReference type="PROSITE" id="PS51737"/>
    </source>
</evidence>
<comment type="caution">
    <text evidence="4">The sequence shown here is derived from an EMBL/GenBank/DDBJ whole genome shotgun (WGS) entry which is preliminary data.</text>
</comment>
<evidence type="ECO:0000313" key="5">
    <source>
        <dbReference type="Proteomes" id="UP001499954"/>
    </source>
</evidence>
<evidence type="ECO:0000259" key="2">
    <source>
        <dbReference type="PROSITE" id="PS51736"/>
    </source>
</evidence>
<dbReference type="SMART" id="SM00857">
    <property type="entry name" value="Resolvase"/>
    <property type="match status" value="1"/>
</dbReference>
<reference evidence="5" key="1">
    <citation type="journal article" date="2019" name="Int. J. Syst. Evol. Microbiol.">
        <title>The Global Catalogue of Microorganisms (GCM) 10K type strain sequencing project: providing services to taxonomists for standard genome sequencing and annotation.</title>
        <authorList>
            <consortium name="The Broad Institute Genomics Platform"/>
            <consortium name="The Broad Institute Genome Sequencing Center for Infectious Disease"/>
            <person name="Wu L."/>
            <person name="Ma J."/>
        </authorList>
    </citation>
    <scope>NUCLEOTIDE SEQUENCE [LARGE SCALE GENOMIC DNA]</scope>
    <source>
        <strain evidence="5">JCM 13584</strain>
    </source>
</reference>
<keyword evidence="5" id="KW-1185">Reference proteome</keyword>
<evidence type="ECO:0000313" key="4">
    <source>
        <dbReference type="EMBL" id="GAA1942298.1"/>
    </source>
</evidence>
<protein>
    <submittedName>
        <fullName evidence="4">Recombinase family protein</fullName>
    </submittedName>
</protein>
<organism evidence="4 5">
    <name type="scientific">Agromyces allii</name>
    <dbReference type="NCBI Taxonomy" id="393607"/>
    <lineage>
        <taxon>Bacteria</taxon>
        <taxon>Bacillati</taxon>
        <taxon>Actinomycetota</taxon>
        <taxon>Actinomycetes</taxon>
        <taxon>Micrococcales</taxon>
        <taxon>Microbacteriaceae</taxon>
        <taxon>Agromyces</taxon>
    </lineage>
</organism>
<feature type="region of interest" description="Disordered" evidence="1">
    <location>
        <begin position="334"/>
        <end position="358"/>
    </location>
</feature>
<dbReference type="Pfam" id="PF07508">
    <property type="entry name" value="Recombinase"/>
    <property type="match status" value="1"/>
</dbReference>
<dbReference type="EMBL" id="BAAAMK010000001">
    <property type="protein sequence ID" value="GAA1942298.1"/>
    <property type="molecule type" value="Genomic_DNA"/>
</dbReference>
<dbReference type="InterPro" id="IPR050639">
    <property type="entry name" value="SSR_resolvase"/>
</dbReference>
<dbReference type="Gene3D" id="3.90.1750.20">
    <property type="entry name" value="Putative Large Serine Recombinase, Chain B, Domain 2"/>
    <property type="match status" value="1"/>
</dbReference>
<dbReference type="PANTHER" id="PTHR30461">
    <property type="entry name" value="DNA-INVERTASE FROM LAMBDOID PROPHAGE"/>
    <property type="match status" value="1"/>
</dbReference>
<feature type="domain" description="Resolvase/invertase-type recombinase catalytic" evidence="2">
    <location>
        <begin position="20"/>
        <end position="170"/>
    </location>
</feature>
<gene>
    <name evidence="4" type="ORF">GCM10009717_05780</name>
</gene>
<dbReference type="RefSeq" id="WP_170298443.1">
    <property type="nucleotide sequence ID" value="NZ_BAAAMK010000001.1"/>
</dbReference>
<dbReference type="PROSITE" id="PS51737">
    <property type="entry name" value="RECOMBINASE_DNA_BIND"/>
    <property type="match status" value="1"/>
</dbReference>
<dbReference type="Proteomes" id="UP001499954">
    <property type="component" value="Unassembled WGS sequence"/>
</dbReference>
<dbReference type="CDD" id="cd00338">
    <property type="entry name" value="Ser_Recombinase"/>
    <property type="match status" value="1"/>
</dbReference>
<name>A0ABP5BEC3_9MICO</name>
<dbReference type="InterPro" id="IPR038109">
    <property type="entry name" value="DNA_bind_recomb_sf"/>
</dbReference>
<dbReference type="Gene3D" id="3.40.50.1390">
    <property type="entry name" value="Resolvase, N-terminal catalytic domain"/>
    <property type="match status" value="1"/>
</dbReference>
<dbReference type="PANTHER" id="PTHR30461:SF23">
    <property type="entry name" value="DNA RECOMBINASE-RELATED"/>
    <property type="match status" value="1"/>
</dbReference>
<sequence>MSASKAPARFKGTGRIGPRRCVIYSRISADKEGDAQGVARQEDDCRALAKRHEFEVVQVYRDNDISASTKSTKPRPAYDAMLDAARAGAFEAILSYSNSRLTRRPREFEDLIDLHERTGIQFHTVASGSFDLSTADGRRMARFLAGEATAEAERTSERVRRAKAENVLKGEYRGGPRPFGYENGGMKVRPKEAEAIAYAASAVLEGRSLAAVARELNERGIRPASTNRKDRDLKKTPPRWKAGNLRDMLLRPRNAGILAHGLPNRNATTNNSTKKYKEIGPAAWPAVLDEDVWRALKAVLTEQSRRTNVNSDVRWLGTGIYRCGVPLTRENTDAPEGEVCGGKLRTAPHGGTGSRKGPRRMLYRCSERAHLTVAQESTDAYVLGQVAELVRDPRIVAGLSPTTAVDVQPERDARAVLLARLKRTDHDYDEDLIDARRHREKTTKLNAELAAIDKKLADAAHRSASNPILGAPDPGQAFLDAPVDIQRAVLASVVRVTVTPQTVGRGRAWSSDRIRLEPVGGGAVTDR</sequence>
<dbReference type="SUPFAM" id="SSF53041">
    <property type="entry name" value="Resolvase-like"/>
    <property type="match status" value="1"/>
</dbReference>
<dbReference type="Pfam" id="PF00239">
    <property type="entry name" value="Resolvase"/>
    <property type="match status" value="1"/>
</dbReference>
<dbReference type="PROSITE" id="PS51736">
    <property type="entry name" value="RECOMBINASES_3"/>
    <property type="match status" value="1"/>
</dbReference>
<accession>A0ABP5BEC3</accession>
<dbReference type="InterPro" id="IPR011109">
    <property type="entry name" value="DNA_bind_recombinase_dom"/>
</dbReference>
<evidence type="ECO:0000256" key="1">
    <source>
        <dbReference type="SAM" id="MobiDB-lite"/>
    </source>
</evidence>
<proteinExistence type="predicted"/>
<dbReference type="InterPro" id="IPR036162">
    <property type="entry name" value="Resolvase-like_N_sf"/>
</dbReference>